<evidence type="ECO:0008006" key="4">
    <source>
        <dbReference type="Google" id="ProtNLM"/>
    </source>
</evidence>
<dbReference type="RefSeq" id="WP_160610808.1">
    <property type="nucleotide sequence ID" value="NZ_WTZA01000001.1"/>
</dbReference>
<name>A0A6I4TFB2_9SPHN</name>
<evidence type="ECO:0000313" key="2">
    <source>
        <dbReference type="EMBL" id="MXO75128.1"/>
    </source>
</evidence>
<sequence>MAGYQVNTSPQHQRKDTIAALAAKPVCGEQPTYDVYEGQRTMLPVIRLPLDLPVYRMANARTQTAQLAFIAEKKLQADFFEAGQDNEEAQQAQHNILKGYAHATAGSIKPIIDELDRTKQTEPIMITPSGVVVNGNRRLAAMRELYWDRKSEFPTFAEVECMVLPPLTEDQIDDIETRLQERPETKLPYSWINETLKIRRQLQQKTKKESDIADIRRKTVGDIRKSLSALNYAEIYLRDWCGSPNDYRLVEKGGEQFFSDLVTRLKGKDGPLLEANLRMAWLLFDNRDSLGTRIYNFNKVLGEKAEQVLAQLAERLDVEDQADPEESSGSDDSLEIDLGDVGNSDAAYAPLIEIFDTPDARDEVFDELRAVCQTILDTGQASKLGKAALRAAQDANTRLTEIDLTTADPATHAGIEKQLDEVVHRATALRTKLHQIKSGDSSATEDESE</sequence>
<comment type="caution">
    <text evidence="2">The sequence shown here is derived from an EMBL/GenBank/DDBJ whole genome shotgun (WGS) entry which is preliminary data.</text>
</comment>
<accession>A0A6I4TFB2</accession>
<evidence type="ECO:0000313" key="3">
    <source>
        <dbReference type="Proteomes" id="UP000439522"/>
    </source>
</evidence>
<dbReference type="OrthoDB" id="3176965at2"/>
<feature type="region of interest" description="Disordered" evidence="1">
    <location>
        <begin position="317"/>
        <end position="336"/>
    </location>
</feature>
<proteinExistence type="predicted"/>
<protein>
    <recommendedName>
        <fullName evidence="4">ParB/Sulfiredoxin domain-containing protein</fullName>
    </recommendedName>
</protein>
<organism evidence="2 3">
    <name type="scientific">Tsuneonella aeria</name>
    <dbReference type="NCBI Taxonomy" id="1837929"/>
    <lineage>
        <taxon>Bacteria</taxon>
        <taxon>Pseudomonadati</taxon>
        <taxon>Pseudomonadota</taxon>
        <taxon>Alphaproteobacteria</taxon>
        <taxon>Sphingomonadales</taxon>
        <taxon>Erythrobacteraceae</taxon>
        <taxon>Tsuneonella</taxon>
    </lineage>
</organism>
<reference evidence="2 3" key="1">
    <citation type="submission" date="2019-12" db="EMBL/GenBank/DDBJ databases">
        <title>Genomic-based taxomic classification of the family Erythrobacteraceae.</title>
        <authorList>
            <person name="Xu L."/>
        </authorList>
    </citation>
    <scope>NUCLEOTIDE SEQUENCE [LARGE SCALE GENOMIC DNA]</scope>
    <source>
        <strain evidence="2 3">100921-2</strain>
    </source>
</reference>
<evidence type="ECO:0000256" key="1">
    <source>
        <dbReference type="SAM" id="MobiDB-lite"/>
    </source>
</evidence>
<dbReference type="AlphaFoldDB" id="A0A6I4TFB2"/>
<keyword evidence="3" id="KW-1185">Reference proteome</keyword>
<gene>
    <name evidence="2" type="ORF">GRI40_07855</name>
</gene>
<dbReference type="EMBL" id="WTZA01000001">
    <property type="protein sequence ID" value="MXO75128.1"/>
    <property type="molecule type" value="Genomic_DNA"/>
</dbReference>
<dbReference type="Proteomes" id="UP000439522">
    <property type="component" value="Unassembled WGS sequence"/>
</dbReference>